<sequence>MKLLCDKQLLHAGRGAVLCLTLVLFSSSAQAASDDAISHTNPRALKAAQKAAQVDILAVEVNGELVSSGSKIIREDDQLWVPLVLLTTRRFVVPTDRKILLRDDYIELTQLPTVSIKIDQKRQLLSLEIDPRAFASRLLSGSRSSYVEPMANVLSMFGNYNITATRSGSLERANALFELGVTLENSTIASQFLMRDVTNDAVNTRLDTAWIKDFPSMRSRFTLGDAISTPASGSSLGSAYRFGGIQWGTRFEIEPGFIRYPVPKLYGEAATQSTVDLFINESLRYRTESASGPFVIDRPPVSNGAGEIQVVVTDLTGREQVFTTPFYVSTNLLSRGTSDYEVNLGALREEYSIQSNRYGTRFAAGRYRRGLSDWFTGDVIGEWSQDHRLIGVAGSAALAQVGVVSVSAMASDAEVGAGTSLSASIERQVQRFGFGVRGRRFSPDFRQLGSADGRNRIESDWTASVRFAPMPNSSASLVYSNREFDDASSSEVVSLAYTQRLGRNTNLTLSGSVIQGREFASVADGLNDFKDYNVNIALSHAFGADYRGSAKVDVKRSVRPDAEQVARSSLSFRRSAPRDLGYGYRLRVDHSDNSDAVRGVATLDVNTRTSLWNFSAVEDEFQSTLTASTQGSFVVAKRNVFLQRPLRTGFALVDLAGYSDVDIYRGNRLATRSNRDGYAIVTDLLPYGANEVSVDPTDLPLSATISTNKSKVVPYFRGGVEIDFGVAREYAALITLLTPDGDPLPIGTRAVERMSGQSYTVAQRGQVYLKGLDKPRRFDLQYRDLSCSINVFLEEFDDEKNQTIAPLECDLK</sequence>
<gene>
    <name evidence="4" type="ORF">DFR28_102623</name>
</gene>
<dbReference type="Proteomes" id="UP000253083">
    <property type="component" value="Unassembled WGS sequence"/>
</dbReference>
<dbReference type="PANTHER" id="PTHR30451:SF5">
    <property type="entry name" value="SLR0019 PROTEIN"/>
    <property type="match status" value="1"/>
</dbReference>
<dbReference type="Gene3D" id="2.60.40.2610">
    <property type="entry name" value="Outer membrane usher protein FimD, plug domain"/>
    <property type="match status" value="1"/>
</dbReference>
<dbReference type="Pfam" id="PF00577">
    <property type="entry name" value="Usher"/>
    <property type="match status" value="1"/>
</dbReference>
<dbReference type="InterPro" id="IPR000015">
    <property type="entry name" value="Fimb_usher"/>
</dbReference>
<dbReference type="GO" id="GO:0009297">
    <property type="term" value="P:pilus assembly"/>
    <property type="evidence" value="ECO:0007669"/>
    <property type="project" value="InterPro"/>
</dbReference>
<dbReference type="PANTHER" id="PTHR30451">
    <property type="entry name" value="OUTER MEMBRANE USHER PROTEIN"/>
    <property type="match status" value="1"/>
</dbReference>
<dbReference type="GO" id="GO:0003723">
    <property type="term" value="F:RNA binding"/>
    <property type="evidence" value="ECO:0007669"/>
    <property type="project" value="UniProtKB-KW"/>
</dbReference>
<dbReference type="EMBL" id="QNRT01000002">
    <property type="protein sequence ID" value="RBP51204.1"/>
    <property type="molecule type" value="Genomic_DNA"/>
</dbReference>
<evidence type="ECO:0000313" key="5">
    <source>
        <dbReference type="Proteomes" id="UP000253083"/>
    </source>
</evidence>
<dbReference type="AlphaFoldDB" id="A0A395JNS0"/>
<dbReference type="Gene3D" id="2.60.40.2070">
    <property type="match status" value="1"/>
</dbReference>
<name>A0A395JNS0_9GAMM</name>
<feature type="chain" id="PRO_5017384772" evidence="2">
    <location>
        <begin position="32"/>
        <end position="812"/>
    </location>
</feature>
<keyword evidence="1" id="KW-0694">RNA-binding</keyword>
<keyword evidence="2" id="KW-0732">Signal</keyword>
<dbReference type="InParanoid" id="A0A395JNS0"/>
<feature type="domain" description="PapC-like C-terminal" evidence="3">
    <location>
        <begin position="733"/>
        <end position="791"/>
    </location>
</feature>
<dbReference type="OrthoDB" id="8587at2"/>
<dbReference type="PROSITE" id="PS50889">
    <property type="entry name" value="S4"/>
    <property type="match status" value="1"/>
</dbReference>
<reference evidence="4 5" key="1">
    <citation type="submission" date="2018-06" db="EMBL/GenBank/DDBJ databases">
        <title>Genomic Encyclopedia of Type Strains, Phase IV (KMG-IV): sequencing the most valuable type-strain genomes for metagenomic binning, comparative biology and taxonomic classification.</title>
        <authorList>
            <person name="Goeker M."/>
        </authorList>
    </citation>
    <scope>NUCLEOTIDE SEQUENCE [LARGE SCALE GENOMIC DNA]</scope>
    <source>
        <strain evidence="4 5">DSM 24032</strain>
    </source>
</reference>
<dbReference type="InterPro" id="IPR043142">
    <property type="entry name" value="PapC-like_C_sf"/>
</dbReference>
<comment type="caution">
    <text evidence="4">The sequence shown here is derived from an EMBL/GenBank/DDBJ whole genome shotgun (WGS) entry which is preliminary data.</text>
</comment>
<evidence type="ECO:0000256" key="2">
    <source>
        <dbReference type="SAM" id="SignalP"/>
    </source>
</evidence>
<accession>A0A395JNS0</accession>
<dbReference type="Pfam" id="PF13953">
    <property type="entry name" value="PapC_C"/>
    <property type="match status" value="1"/>
</dbReference>
<evidence type="ECO:0000259" key="3">
    <source>
        <dbReference type="Pfam" id="PF13953"/>
    </source>
</evidence>
<dbReference type="GO" id="GO:0015473">
    <property type="term" value="F:fimbrial usher porin activity"/>
    <property type="evidence" value="ECO:0007669"/>
    <property type="project" value="InterPro"/>
</dbReference>
<feature type="signal peptide" evidence="2">
    <location>
        <begin position="1"/>
        <end position="31"/>
    </location>
</feature>
<evidence type="ECO:0000256" key="1">
    <source>
        <dbReference type="PROSITE-ProRule" id="PRU00182"/>
    </source>
</evidence>
<keyword evidence="5" id="KW-1185">Reference proteome</keyword>
<dbReference type="Gene3D" id="2.60.40.3110">
    <property type="match status" value="1"/>
</dbReference>
<proteinExistence type="predicted"/>
<evidence type="ECO:0000313" key="4">
    <source>
        <dbReference type="EMBL" id="RBP51204.1"/>
    </source>
</evidence>
<dbReference type="InterPro" id="IPR025949">
    <property type="entry name" value="PapC-like_C"/>
</dbReference>
<dbReference type="GO" id="GO:0009279">
    <property type="term" value="C:cell outer membrane"/>
    <property type="evidence" value="ECO:0007669"/>
    <property type="project" value="TreeGrafter"/>
</dbReference>
<dbReference type="InterPro" id="IPR042186">
    <property type="entry name" value="FimD_plug_dom"/>
</dbReference>
<organism evidence="4 5">
    <name type="scientific">Arenicella xantha</name>
    <dbReference type="NCBI Taxonomy" id="644221"/>
    <lineage>
        <taxon>Bacteria</taxon>
        <taxon>Pseudomonadati</taxon>
        <taxon>Pseudomonadota</taxon>
        <taxon>Gammaproteobacteria</taxon>
        <taxon>Arenicellales</taxon>
        <taxon>Arenicellaceae</taxon>
        <taxon>Arenicella</taxon>
    </lineage>
</organism>
<protein>
    <submittedName>
        <fullName evidence="4">Outer membrane usher protein</fullName>
    </submittedName>
</protein>
<dbReference type="FunCoup" id="A0A395JNS0">
    <property type="interactions" value="180"/>
</dbReference>